<gene>
    <name evidence="1" type="ORF">S01H4_25962</name>
</gene>
<accession>X1AED6</accession>
<dbReference type="AlphaFoldDB" id="X1AED6"/>
<sequence length="273" mass="30908">SSIPVNIQVGCGYCFYIEDCKISLGMDGKTPPKDWSLKLIPYTSMSIAQQLIERGFNTIGDVANNVSSIKIGGVPEPIYPELPLLELKARALAEDKLINPPPGHVHAYSIPKYTSIAINFAVETDPANQRVYTAGLFLFISVSSKAPFILAYDNWWRIWKESLALSKNAKDIQKQLNEYLIREIPLELVEAFLYYLKKLKYILIYLKGEKKKDGTTRKQTVVIYQYASVNEGDTDATEGEFSKKILVKLNYLLEFCNIIENYIVTDAKQAGRY</sequence>
<dbReference type="EMBL" id="BART01012437">
    <property type="protein sequence ID" value="GAG80960.1"/>
    <property type="molecule type" value="Genomic_DNA"/>
</dbReference>
<feature type="non-terminal residue" evidence="1">
    <location>
        <position position="273"/>
    </location>
</feature>
<organism evidence="1">
    <name type="scientific">marine sediment metagenome</name>
    <dbReference type="NCBI Taxonomy" id="412755"/>
    <lineage>
        <taxon>unclassified sequences</taxon>
        <taxon>metagenomes</taxon>
        <taxon>ecological metagenomes</taxon>
    </lineage>
</organism>
<feature type="non-terminal residue" evidence="1">
    <location>
        <position position="1"/>
    </location>
</feature>
<evidence type="ECO:0000313" key="1">
    <source>
        <dbReference type="EMBL" id="GAG80960.1"/>
    </source>
</evidence>
<comment type="caution">
    <text evidence="1">The sequence shown here is derived from an EMBL/GenBank/DDBJ whole genome shotgun (WGS) entry which is preliminary data.</text>
</comment>
<name>X1AED6_9ZZZZ</name>
<protein>
    <submittedName>
        <fullName evidence="1">Uncharacterized protein</fullName>
    </submittedName>
</protein>
<proteinExistence type="predicted"/>
<reference evidence="1" key="1">
    <citation type="journal article" date="2014" name="Front. Microbiol.">
        <title>High frequency of phylogenetically diverse reductive dehalogenase-homologous genes in deep subseafloor sedimentary metagenomes.</title>
        <authorList>
            <person name="Kawai M."/>
            <person name="Futagami T."/>
            <person name="Toyoda A."/>
            <person name="Takaki Y."/>
            <person name="Nishi S."/>
            <person name="Hori S."/>
            <person name="Arai W."/>
            <person name="Tsubouchi T."/>
            <person name="Morono Y."/>
            <person name="Uchiyama I."/>
            <person name="Ito T."/>
            <person name="Fujiyama A."/>
            <person name="Inagaki F."/>
            <person name="Takami H."/>
        </authorList>
    </citation>
    <scope>NUCLEOTIDE SEQUENCE</scope>
    <source>
        <strain evidence="1">Expedition CK06-06</strain>
    </source>
</reference>